<evidence type="ECO:0000256" key="4">
    <source>
        <dbReference type="ARBA" id="ARBA00022777"/>
    </source>
</evidence>
<dbReference type="SUPFAM" id="SSF55785">
    <property type="entry name" value="PYP-like sensor domain (PAS domain)"/>
    <property type="match status" value="1"/>
</dbReference>
<protein>
    <recommendedName>
        <fullName evidence="2">histidine kinase</fullName>
        <ecNumber evidence="2">2.7.13.3</ecNumber>
    </recommendedName>
</protein>
<reference evidence="9 10" key="1">
    <citation type="submission" date="2024-04" db="EMBL/GenBank/DDBJ databases">
        <title>Genome sequencing and metabolic network reconstruction of aminoacids and betaine degradation by Anoxynatronum sibiricum.</title>
        <authorList>
            <person name="Detkova E.N."/>
            <person name="Boltjanskaja Y.V."/>
            <person name="Mardanov A.V."/>
            <person name="Kevbrin V."/>
        </authorList>
    </citation>
    <scope>NUCLEOTIDE SEQUENCE [LARGE SCALE GENOMIC DNA]</scope>
    <source>
        <strain evidence="9 10">Z-7981</strain>
    </source>
</reference>
<evidence type="ECO:0000313" key="10">
    <source>
        <dbReference type="Proteomes" id="UP001407405"/>
    </source>
</evidence>
<dbReference type="Pfam" id="PF00512">
    <property type="entry name" value="HisKA"/>
    <property type="match status" value="1"/>
</dbReference>
<dbReference type="Pfam" id="PF13426">
    <property type="entry name" value="PAS_9"/>
    <property type="match status" value="1"/>
</dbReference>
<keyword evidence="6" id="KW-0175">Coiled coil</keyword>
<keyword evidence="4" id="KW-0418">Kinase</keyword>
<dbReference type="SMART" id="SM00091">
    <property type="entry name" value="PAS"/>
    <property type="match status" value="1"/>
</dbReference>
<dbReference type="Pfam" id="PF02518">
    <property type="entry name" value="HATPase_c"/>
    <property type="match status" value="1"/>
</dbReference>
<keyword evidence="9" id="KW-0067">ATP-binding</keyword>
<dbReference type="CDD" id="cd00082">
    <property type="entry name" value="HisKA"/>
    <property type="match status" value="1"/>
</dbReference>
<dbReference type="SMART" id="SM00388">
    <property type="entry name" value="HisKA"/>
    <property type="match status" value="1"/>
</dbReference>
<dbReference type="NCBIfam" id="TIGR00229">
    <property type="entry name" value="sensory_box"/>
    <property type="match status" value="1"/>
</dbReference>
<evidence type="ECO:0000259" key="7">
    <source>
        <dbReference type="PROSITE" id="PS50109"/>
    </source>
</evidence>
<dbReference type="InterPro" id="IPR000014">
    <property type="entry name" value="PAS"/>
</dbReference>
<comment type="catalytic activity">
    <reaction evidence="1">
        <text>ATP + protein L-histidine = ADP + protein N-phospho-L-histidine.</text>
        <dbReference type="EC" id="2.7.13.3"/>
    </reaction>
</comment>
<organism evidence="9 10">
    <name type="scientific">Anoxynatronum sibiricum</name>
    <dbReference type="NCBI Taxonomy" id="210623"/>
    <lineage>
        <taxon>Bacteria</taxon>
        <taxon>Bacillati</taxon>
        <taxon>Bacillota</taxon>
        <taxon>Clostridia</taxon>
        <taxon>Eubacteriales</taxon>
        <taxon>Clostridiaceae</taxon>
        <taxon>Anoxynatronum</taxon>
    </lineage>
</organism>
<dbReference type="PROSITE" id="PS50109">
    <property type="entry name" value="HIS_KIN"/>
    <property type="match status" value="1"/>
</dbReference>
<accession>A0ABU9VVF2</accession>
<dbReference type="RefSeq" id="WP_343186444.1">
    <property type="nucleotide sequence ID" value="NZ_JBCITM010000012.1"/>
</dbReference>
<dbReference type="InterPro" id="IPR035965">
    <property type="entry name" value="PAS-like_dom_sf"/>
</dbReference>
<evidence type="ECO:0000259" key="8">
    <source>
        <dbReference type="PROSITE" id="PS50112"/>
    </source>
</evidence>
<dbReference type="Gene3D" id="3.30.450.20">
    <property type="entry name" value="PAS domain"/>
    <property type="match status" value="1"/>
</dbReference>
<dbReference type="PANTHER" id="PTHR45339">
    <property type="entry name" value="HYBRID SIGNAL TRANSDUCTION HISTIDINE KINASE J"/>
    <property type="match status" value="1"/>
</dbReference>
<dbReference type="Gene3D" id="3.30.565.10">
    <property type="entry name" value="Histidine kinase-like ATPase, C-terminal domain"/>
    <property type="match status" value="1"/>
</dbReference>
<dbReference type="EC" id="2.7.13.3" evidence="2"/>
<dbReference type="SUPFAM" id="SSF55874">
    <property type="entry name" value="ATPase domain of HSP90 chaperone/DNA topoisomerase II/histidine kinase"/>
    <property type="match status" value="1"/>
</dbReference>
<sequence length="452" mass="50892">MTTENQKTNEKDKGVDQRLREQAEELIRGRPVGVAAEDASPLPREISETLHELQVHQIELEIQNEELRTMQAELITSRERYFDLYDLAPVGYCTLSEEGLILETNLTAANLLGASRKEMVQRPFTSFILKEDQDVYYFHRKEVLETNQSQECELRLVCSGESPFWAHLTTAVAADVDGVTVWRVILEEITVRKKAEMEMIKAKEEAEAANAVKSQFLVNMSHEIRTPLNGLTGMLQLLEMTPLSDEQKEYVKISRTTSDVLIKVITDILDYSQIEAGKIELETIDFELKRVVQEAADVFRVAAAKKDLQIHLHDGGELPLLRGDPFRIRQVLSNLIGNAVKFTHAGTITVRVKPIDIKNTRQIKLEFAVKDTGIGISSHQRHVLFQSFSQADLSTTRQYGGSGLGLSICQGLVEKMGGAIWFESQEGVGSSFYFTCILEKSMTDTLQCPSLR</sequence>
<keyword evidence="10" id="KW-1185">Reference proteome</keyword>
<comment type="caution">
    <text evidence="9">The sequence shown here is derived from an EMBL/GenBank/DDBJ whole genome shotgun (WGS) entry which is preliminary data.</text>
</comment>
<dbReference type="Proteomes" id="UP001407405">
    <property type="component" value="Unassembled WGS sequence"/>
</dbReference>
<dbReference type="SMART" id="SM00387">
    <property type="entry name" value="HATPase_c"/>
    <property type="match status" value="1"/>
</dbReference>
<dbReference type="CDD" id="cd16922">
    <property type="entry name" value="HATPase_EvgS-ArcB-TorS-like"/>
    <property type="match status" value="1"/>
</dbReference>
<dbReference type="InterPro" id="IPR005467">
    <property type="entry name" value="His_kinase_dom"/>
</dbReference>
<keyword evidence="3" id="KW-0597">Phosphoprotein</keyword>
<name>A0ABU9VVF2_9CLOT</name>
<evidence type="ECO:0000256" key="5">
    <source>
        <dbReference type="ARBA" id="ARBA00023012"/>
    </source>
</evidence>
<evidence type="ECO:0000256" key="3">
    <source>
        <dbReference type="ARBA" id="ARBA00022553"/>
    </source>
</evidence>
<evidence type="ECO:0000256" key="1">
    <source>
        <dbReference type="ARBA" id="ARBA00000085"/>
    </source>
</evidence>
<feature type="coiled-coil region" evidence="6">
    <location>
        <begin position="53"/>
        <end position="80"/>
    </location>
</feature>
<dbReference type="PRINTS" id="PR00344">
    <property type="entry name" value="BCTRLSENSOR"/>
</dbReference>
<dbReference type="SUPFAM" id="SSF47384">
    <property type="entry name" value="Homodimeric domain of signal transducing histidine kinase"/>
    <property type="match status" value="1"/>
</dbReference>
<gene>
    <name evidence="9" type="ORF">AAIG11_11655</name>
</gene>
<keyword evidence="9" id="KW-0547">Nucleotide-binding</keyword>
<dbReference type="InterPro" id="IPR004358">
    <property type="entry name" value="Sig_transdc_His_kin-like_C"/>
</dbReference>
<dbReference type="InterPro" id="IPR036890">
    <property type="entry name" value="HATPase_C_sf"/>
</dbReference>
<dbReference type="GO" id="GO:0005524">
    <property type="term" value="F:ATP binding"/>
    <property type="evidence" value="ECO:0007669"/>
    <property type="project" value="UniProtKB-KW"/>
</dbReference>
<feature type="domain" description="Histidine kinase" evidence="7">
    <location>
        <begin position="219"/>
        <end position="440"/>
    </location>
</feature>
<dbReference type="InterPro" id="IPR003594">
    <property type="entry name" value="HATPase_dom"/>
</dbReference>
<dbReference type="InterPro" id="IPR036097">
    <property type="entry name" value="HisK_dim/P_sf"/>
</dbReference>
<evidence type="ECO:0000313" key="9">
    <source>
        <dbReference type="EMBL" id="MEN1761136.1"/>
    </source>
</evidence>
<evidence type="ECO:0000256" key="6">
    <source>
        <dbReference type="SAM" id="Coils"/>
    </source>
</evidence>
<dbReference type="InterPro" id="IPR003661">
    <property type="entry name" value="HisK_dim/P_dom"/>
</dbReference>
<dbReference type="Gene3D" id="1.10.287.130">
    <property type="match status" value="1"/>
</dbReference>
<evidence type="ECO:0000256" key="2">
    <source>
        <dbReference type="ARBA" id="ARBA00012438"/>
    </source>
</evidence>
<dbReference type="PANTHER" id="PTHR45339:SF5">
    <property type="entry name" value="HISTIDINE KINASE"/>
    <property type="match status" value="1"/>
</dbReference>
<keyword evidence="4" id="KW-0808">Transferase</keyword>
<dbReference type="CDD" id="cd00130">
    <property type="entry name" value="PAS"/>
    <property type="match status" value="1"/>
</dbReference>
<dbReference type="EMBL" id="JBCITM010000012">
    <property type="protein sequence ID" value="MEN1761136.1"/>
    <property type="molecule type" value="Genomic_DNA"/>
</dbReference>
<feature type="domain" description="PAS" evidence="8">
    <location>
        <begin position="77"/>
        <end position="147"/>
    </location>
</feature>
<keyword evidence="5" id="KW-0902">Two-component regulatory system</keyword>
<proteinExistence type="predicted"/>
<dbReference type="PROSITE" id="PS50112">
    <property type="entry name" value="PAS"/>
    <property type="match status" value="1"/>
</dbReference>